<feature type="region of interest" description="Disordered" evidence="3">
    <location>
        <begin position="1"/>
        <end position="29"/>
    </location>
</feature>
<sequence>MEPEDEHDDDDDNNDGAGNKGSSLLGTVPDLERHHHDDAIPYDQSYNESEKANGVLVMIIYSHQLQSARETIRQIQDRFNRNHRYPWLILSPLPLSPRSQRHIQDLTKESTMTFGTIPHEQWRLPTWIEAGRVRNGDYAKMKYGMNKTSLAVRHKWRYASGFLAQHPLLDSYEIFWRIDPGVDIYCDLEEDPMLALAKSGKKFGWSLSSTANEAGIPDAWSIIQKFRTEFPQLIPEVNDETFLTKGSGDAFSGCTYGVQNSIARLDFLRSPAYLSYFTFIDQDGPIYYHKWDDATVITIGLSLLAPRTDQLFLTQLGWGFLDSSSSSVA</sequence>
<keyword evidence="2" id="KW-0808">Transferase</keyword>
<evidence type="ECO:0000256" key="1">
    <source>
        <dbReference type="ARBA" id="ARBA00007677"/>
    </source>
</evidence>
<dbReference type="InterPro" id="IPR029044">
    <property type="entry name" value="Nucleotide-diphossugar_trans"/>
</dbReference>
<evidence type="ECO:0000313" key="4">
    <source>
        <dbReference type="EMBL" id="KAG0316260.1"/>
    </source>
</evidence>
<name>A0A9P6RDE7_9FUNG</name>
<dbReference type="GO" id="GO:0016020">
    <property type="term" value="C:membrane"/>
    <property type="evidence" value="ECO:0007669"/>
    <property type="project" value="InterPro"/>
</dbReference>
<evidence type="ECO:0000256" key="2">
    <source>
        <dbReference type="ARBA" id="ARBA00022679"/>
    </source>
</evidence>
<keyword evidence="5" id="KW-1185">Reference proteome</keyword>
<feature type="compositionally biased region" description="Acidic residues" evidence="3">
    <location>
        <begin position="1"/>
        <end position="14"/>
    </location>
</feature>
<dbReference type="PANTHER" id="PTHR31121:SF6">
    <property type="entry name" value="ALPHA-1,2 MANNOSYLTRANSFERASE KTR1"/>
    <property type="match status" value="1"/>
</dbReference>
<dbReference type="SUPFAM" id="SSF53448">
    <property type="entry name" value="Nucleotide-diphospho-sugar transferases"/>
    <property type="match status" value="1"/>
</dbReference>
<dbReference type="PANTHER" id="PTHR31121">
    <property type="entry name" value="ALPHA-1,2 MANNOSYLTRANSFERASE KTR1"/>
    <property type="match status" value="1"/>
</dbReference>
<dbReference type="GO" id="GO:0000026">
    <property type="term" value="F:alpha-1,2-mannosyltransferase activity"/>
    <property type="evidence" value="ECO:0007669"/>
    <property type="project" value="TreeGrafter"/>
</dbReference>
<dbReference type="Pfam" id="PF01793">
    <property type="entry name" value="Glyco_transf_15"/>
    <property type="match status" value="1"/>
</dbReference>
<dbReference type="Gene3D" id="3.90.550.10">
    <property type="entry name" value="Spore Coat Polysaccharide Biosynthesis Protein SpsA, Chain A"/>
    <property type="match status" value="1"/>
</dbReference>
<dbReference type="EMBL" id="JAAAIP010000489">
    <property type="protein sequence ID" value="KAG0316260.1"/>
    <property type="molecule type" value="Genomic_DNA"/>
</dbReference>
<comment type="similarity">
    <text evidence="1">Belongs to the glycosyltransferase 15 family.</text>
</comment>
<proteinExistence type="inferred from homology"/>
<dbReference type="GO" id="GO:0000032">
    <property type="term" value="P:cell wall mannoprotein biosynthetic process"/>
    <property type="evidence" value="ECO:0007669"/>
    <property type="project" value="TreeGrafter"/>
</dbReference>
<evidence type="ECO:0000313" key="5">
    <source>
        <dbReference type="Proteomes" id="UP000738325"/>
    </source>
</evidence>
<dbReference type="AlphaFoldDB" id="A0A9P6RDE7"/>
<dbReference type="GO" id="GO:0005794">
    <property type="term" value="C:Golgi apparatus"/>
    <property type="evidence" value="ECO:0007669"/>
    <property type="project" value="TreeGrafter"/>
</dbReference>
<protein>
    <submittedName>
        <fullName evidence="4">Alpha 1,2-mannosyltransferase 2.4.1</fullName>
    </submittedName>
</protein>
<reference evidence="4" key="1">
    <citation type="journal article" date="2020" name="Fungal Divers.">
        <title>Resolving the Mortierellaceae phylogeny through synthesis of multi-gene phylogenetics and phylogenomics.</title>
        <authorList>
            <person name="Vandepol N."/>
            <person name="Liber J."/>
            <person name="Desiro A."/>
            <person name="Na H."/>
            <person name="Kennedy M."/>
            <person name="Barry K."/>
            <person name="Grigoriev I.V."/>
            <person name="Miller A.N."/>
            <person name="O'Donnell K."/>
            <person name="Stajich J.E."/>
            <person name="Bonito G."/>
        </authorList>
    </citation>
    <scope>NUCLEOTIDE SEQUENCE</scope>
    <source>
        <strain evidence="4">REB-010B</strain>
    </source>
</reference>
<organism evidence="4 5">
    <name type="scientific">Dissophora globulifera</name>
    <dbReference type="NCBI Taxonomy" id="979702"/>
    <lineage>
        <taxon>Eukaryota</taxon>
        <taxon>Fungi</taxon>
        <taxon>Fungi incertae sedis</taxon>
        <taxon>Mucoromycota</taxon>
        <taxon>Mortierellomycotina</taxon>
        <taxon>Mortierellomycetes</taxon>
        <taxon>Mortierellales</taxon>
        <taxon>Mortierellaceae</taxon>
        <taxon>Dissophora</taxon>
    </lineage>
</organism>
<dbReference type="Proteomes" id="UP000738325">
    <property type="component" value="Unassembled WGS sequence"/>
</dbReference>
<dbReference type="OrthoDB" id="2425226at2759"/>
<accession>A0A9P6RDE7</accession>
<dbReference type="GO" id="GO:0006487">
    <property type="term" value="P:protein N-linked glycosylation"/>
    <property type="evidence" value="ECO:0007669"/>
    <property type="project" value="TreeGrafter"/>
</dbReference>
<dbReference type="InterPro" id="IPR002685">
    <property type="entry name" value="Glyco_trans_15"/>
</dbReference>
<gene>
    <name evidence="4" type="primary">KRE2_2</name>
    <name evidence="4" type="ORF">BGZ99_006973</name>
</gene>
<evidence type="ECO:0000256" key="3">
    <source>
        <dbReference type="SAM" id="MobiDB-lite"/>
    </source>
</evidence>
<comment type="caution">
    <text evidence="4">The sequence shown here is derived from an EMBL/GenBank/DDBJ whole genome shotgun (WGS) entry which is preliminary data.</text>
</comment>